<evidence type="ECO:0000313" key="2">
    <source>
        <dbReference type="Proteomes" id="UP001148629"/>
    </source>
</evidence>
<dbReference type="EMBL" id="JANRMS010001504">
    <property type="protein sequence ID" value="KAJ3527801.1"/>
    <property type="molecule type" value="Genomic_DNA"/>
</dbReference>
<reference evidence="1" key="1">
    <citation type="submission" date="2022-08" db="EMBL/GenBank/DDBJ databases">
        <title>Genome Sequence of Fusarium decemcellulare.</title>
        <authorList>
            <person name="Buettner E."/>
        </authorList>
    </citation>
    <scope>NUCLEOTIDE SEQUENCE</scope>
    <source>
        <strain evidence="1">Babe19</strain>
    </source>
</reference>
<evidence type="ECO:0000313" key="1">
    <source>
        <dbReference type="EMBL" id="KAJ3527801.1"/>
    </source>
</evidence>
<keyword evidence="2" id="KW-1185">Reference proteome</keyword>
<sequence>MRLDHQHKGWRRIFGVLALIFPAAAQQQHQRFSPPEGQEAQVIHSQKINPGDLENWIAVEFRDDFDDFMSYD</sequence>
<gene>
    <name evidence="1" type="ORF">NM208_g10527</name>
</gene>
<comment type="caution">
    <text evidence="1">The sequence shown here is derived from an EMBL/GenBank/DDBJ whole genome shotgun (WGS) entry which is preliminary data.</text>
</comment>
<proteinExistence type="predicted"/>
<dbReference type="Proteomes" id="UP001148629">
    <property type="component" value="Unassembled WGS sequence"/>
</dbReference>
<name>A0ACC1RXN3_9HYPO</name>
<organism evidence="1 2">
    <name type="scientific">Fusarium decemcellulare</name>
    <dbReference type="NCBI Taxonomy" id="57161"/>
    <lineage>
        <taxon>Eukaryota</taxon>
        <taxon>Fungi</taxon>
        <taxon>Dikarya</taxon>
        <taxon>Ascomycota</taxon>
        <taxon>Pezizomycotina</taxon>
        <taxon>Sordariomycetes</taxon>
        <taxon>Hypocreomycetidae</taxon>
        <taxon>Hypocreales</taxon>
        <taxon>Nectriaceae</taxon>
        <taxon>Fusarium</taxon>
        <taxon>Fusarium decemcellulare species complex</taxon>
    </lineage>
</organism>
<accession>A0ACC1RXN3</accession>
<protein>
    <submittedName>
        <fullName evidence="1">Uncharacterized protein</fullName>
    </submittedName>
</protein>